<feature type="region of interest" description="Disordered" evidence="5">
    <location>
        <begin position="575"/>
        <end position="664"/>
    </location>
</feature>
<evidence type="ECO:0000256" key="4">
    <source>
        <dbReference type="ARBA" id="ARBA00023136"/>
    </source>
</evidence>
<keyword evidence="4 6" id="KW-0472">Membrane</keyword>
<dbReference type="AlphaFoldDB" id="A0A0M8MST2"/>
<feature type="transmembrane region" description="Helical" evidence="6">
    <location>
        <begin position="12"/>
        <end position="34"/>
    </location>
</feature>
<proteinExistence type="predicted"/>
<feature type="transmembrane region" description="Helical" evidence="6">
    <location>
        <begin position="87"/>
        <end position="113"/>
    </location>
</feature>
<feature type="transmembrane region" description="Helical" evidence="6">
    <location>
        <begin position="54"/>
        <end position="75"/>
    </location>
</feature>
<name>A0A0M8MST2_9BASI</name>
<feature type="transmembrane region" description="Helical" evidence="6">
    <location>
        <begin position="133"/>
        <end position="150"/>
    </location>
</feature>
<comment type="subcellular location">
    <subcellularLocation>
        <location evidence="1">Membrane</location>
        <topology evidence="1">Multi-pass membrane protein</topology>
    </subcellularLocation>
</comment>
<dbReference type="GO" id="GO:0016020">
    <property type="term" value="C:membrane"/>
    <property type="evidence" value="ECO:0007669"/>
    <property type="project" value="UniProtKB-SubCell"/>
</dbReference>
<feature type="region of interest" description="Disordered" evidence="5">
    <location>
        <begin position="726"/>
        <end position="752"/>
    </location>
</feature>
<organism evidence="7 8">
    <name type="scientific">Malassezia pachydermatis</name>
    <dbReference type="NCBI Taxonomy" id="77020"/>
    <lineage>
        <taxon>Eukaryota</taxon>
        <taxon>Fungi</taxon>
        <taxon>Dikarya</taxon>
        <taxon>Basidiomycota</taxon>
        <taxon>Ustilaginomycotina</taxon>
        <taxon>Malasseziomycetes</taxon>
        <taxon>Malasseziales</taxon>
        <taxon>Malasseziaceae</taxon>
        <taxon>Malassezia</taxon>
    </lineage>
</organism>
<feature type="compositionally biased region" description="Low complexity" evidence="5">
    <location>
        <begin position="577"/>
        <end position="596"/>
    </location>
</feature>
<feature type="compositionally biased region" description="Low complexity" evidence="5">
    <location>
        <begin position="741"/>
        <end position="752"/>
    </location>
</feature>
<dbReference type="InterPro" id="IPR013176">
    <property type="entry name" value="Ccz1"/>
</dbReference>
<gene>
    <name evidence="7" type="ORF">Malapachy_2028</name>
</gene>
<feature type="region of interest" description="Disordered" evidence="5">
    <location>
        <begin position="524"/>
        <end position="548"/>
    </location>
</feature>
<dbReference type="Proteomes" id="UP000037751">
    <property type="component" value="Unassembled WGS sequence"/>
</dbReference>
<feature type="region of interest" description="Disordered" evidence="5">
    <location>
        <begin position="678"/>
        <end position="714"/>
    </location>
</feature>
<comment type="caution">
    <text evidence="7">The sequence shown here is derived from an EMBL/GenBank/DDBJ whole genome shotgun (WGS) entry which is preliminary data.</text>
</comment>
<feature type="compositionally biased region" description="Acidic residues" evidence="5">
    <location>
        <begin position="627"/>
        <end position="636"/>
    </location>
</feature>
<evidence type="ECO:0000313" key="8">
    <source>
        <dbReference type="Proteomes" id="UP000037751"/>
    </source>
</evidence>
<dbReference type="STRING" id="77020.A0A0M8MST2"/>
<keyword evidence="8" id="KW-1185">Reference proteome</keyword>
<dbReference type="GO" id="GO:0016192">
    <property type="term" value="P:vesicle-mediated transport"/>
    <property type="evidence" value="ECO:0007669"/>
    <property type="project" value="InterPro"/>
</dbReference>
<keyword evidence="3 6" id="KW-1133">Transmembrane helix</keyword>
<evidence type="ECO:0000313" key="7">
    <source>
        <dbReference type="EMBL" id="KOS13624.1"/>
    </source>
</evidence>
<evidence type="ECO:0000256" key="6">
    <source>
        <dbReference type="SAM" id="Phobius"/>
    </source>
</evidence>
<dbReference type="SUPFAM" id="SSF144091">
    <property type="entry name" value="Rhomboid-like"/>
    <property type="match status" value="1"/>
</dbReference>
<feature type="compositionally biased region" description="Low complexity" evidence="5">
    <location>
        <begin position="684"/>
        <end position="699"/>
    </location>
</feature>
<evidence type="ECO:0000256" key="5">
    <source>
        <dbReference type="SAM" id="MobiDB-lite"/>
    </source>
</evidence>
<dbReference type="InterPro" id="IPR035952">
    <property type="entry name" value="Rhomboid-like_sf"/>
</dbReference>
<feature type="compositionally biased region" description="Basic and acidic residues" evidence="5">
    <location>
        <begin position="616"/>
        <end position="626"/>
    </location>
</feature>
<dbReference type="PANTHER" id="PTHR13056">
    <property type="entry name" value="VACUOLAR FUSION PROTEIN CCZ1 HOMOLOG-RELATED"/>
    <property type="match status" value="1"/>
</dbReference>
<accession>A0A0M8MST2</accession>
<evidence type="ECO:0000256" key="1">
    <source>
        <dbReference type="ARBA" id="ARBA00004141"/>
    </source>
</evidence>
<feature type="compositionally biased region" description="Pro residues" evidence="5">
    <location>
        <begin position="640"/>
        <end position="649"/>
    </location>
</feature>
<dbReference type="EMBL" id="LGAV01000005">
    <property type="protein sequence ID" value="KOS13624.1"/>
    <property type="molecule type" value="Genomic_DNA"/>
</dbReference>
<evidence type="ECO:0008006" key="9">
    <source>
        <dbReference type="Google" id="ProtNLM"/>
    </source>
</evidence>
<reference evidence="7 8" key="1">
    <citation type="submission" date="2015-07" db="EMBL/GenBank/DDBJ databases">
        <title>Draft Genome Sequence of Malassezia furfur CBS1878 and Malassezia pachydermatis CBS1879.</title>
        <authorList>
            <person name="Triana S."/>
            <person name="Ohm R."/>
            <person name="Gonzalez A."/>
            <person name="DeCock H."/>
            <person name="Restrepo S."/>
            <person name="Celis A."/>
        </authorList>
    </citation>
    <scope>NUCLEOTIDE SEQUENCE [LARGE SCALE GENOMIC DNA]</scope>
    <source>
        <strain evidence="7 8">CBS 1879</strain>
    </source>
</reference>
<feature type="compositionally biased region" description="Basic and acidic residues" evidence="5">
    <location>
        <begin position="532"/>
        <end position="542"/>
    </location>
</feature>
<dbReference type="VEuPathDB" id="FungiDB:Malapachy_2028"/>
<evidence type="ECO:0000256" key="3">
    <source>
        <dbReference type="ARBA" id="ARBA00022989"/>
    </source>
</evidence>
<dbReference type="GO" id="GO:0035658">
    <property type="term" value="C:Mon1-Ccz1 complex"/>
    <property type="evidence" value="ECO:0007669"/>
    <property type="project" value="InterPro"/>
</dbReference>
<protein>
    <recommendedName>
        <fullName evidence="9">Peptidase S54 rhomboid domain-containing protein</fullName>
    </recommendedName>
</protein>
<evidence type="ECO:0000256" key="2">
    <source>
        <dbReference type="ARBA" id="ARBA00022692"/>
    </source>
</evidence>
<keyword evidence="2 6" id="KW-0812">Transmembrane</keyword>
<dbReference type="GeneID" id="28728398"/>
<sequence length="975" mass="108594">MVAGFAHAPLTKATIVVIALASLTVSLLDLKVYIPFRFVPHMTVYHQYWQACVYHIVSTNSAEMFLMLLLLHYAGRDVERAMGSRKFAVFGLLMMCLHTLLSLAWAACTVYAIRYTPPWLAWIKEDERLSMGYLPAGPFGVVAALALQYYRLVPPLWTIRVGDMEVTHRALVGAPMVALALAQDYASCVSVLLGMAASRCYRAIVLVAPPFPACAMHVADAFRQRLRQAWAEPSDPPPVYKPAHVQYVMIFSPRWTEHKEAEDPERLVGQLLMYTSTEGAVSHGQMTRQVAMANALIDFTASMHQHIHTLPTTNLRSLAIALATRRMYLLEVLPDLWMYTSIALAQWIDPTTATTAHARIVDTWMLQQMLDAWQGWRLEYDTPYTLLCTQGRASLESALERYFSKWVWTWDVEGQYAPTLHASPPATTPSGLVVETMPVLASYPGLTYDDIAQSLAWFMHASQAMETPAPWDMMLLYDDQLVWPMAHSPHQDDEKLSPHERRTIARYILSRLLGLDTARAKAATAFAKAPPTHRDERGRDPDISSDMDVSTTSIWPELPYMGDWLGQWSLDSLWPRTTSSSSSSSSATPLEQSTSSLSRPGMREARAPRSTDVLAEESRSQQRDEEGKEDEEDEDVSPSPRLPTTPTPQVPTHTSPSADQSPAATTTLHAFHARLEEALGESEPVPTVPATATVTTTVASKDPTASTRKEDAAQQLQGISQAYKALSTGRRSAPTTPHRLAASSSTSTSTTAAPAWYTSWRPSAVPPSTSHDYALDGWGPETPAPWHRMTLHVGGQDDVPLTAATPAALSTYPIQVAYMTRQLLTAVLVWRTPITDDEQDTWRAPTWEWMRRVQRVLNDVQRKAQHTEAAQAERPYLHVDTPTATAQNALRSPEPLTASMEAQLLQAQHWMQKHQVTSTLARAERRQFWIASRTAADAASHTFLVLRGAAQRDYGMAECDQHMRRLAAQHTEFGL</sequence>
<dbReference type="PANTHER" id="PTHR13056:SF0">
    <property type="entry name" value="VACUOLAR FUSION PROTEIN CCZ1 HOMOLOG-RELATED"/>
    <property type="match status" value="1"/>
</dbReference>
<dbReference type="OrthoDB" id="240546at2759"/>
<dbReference type="RefSeq" id="XP_017991256.1">
    <property type="nucleotide sequence ID" value="XM_018136523.1"/>
</dbReference>